<keyword evidence="1" id="KW-0808">Transferase</keyword>
<feature type="domain" description="Protein kinase" evidence="5">
    <location>
        <begin position="200"/>
        <end position="465"/>
    </location>
</feature>
<evidence type="ECO:0000313" key="6">
    <source>
        <dbReference type="EMBL" id="KAK7680536.1"/>
    </source>
</evidence>
<protein>
    <recommendedName>
        <fullName evidence="5">Protein kinase domain-containing protein</fullName>
    </recommendedName>
</protein>
<sequence length="471" mass="53826">MSHVKTFTRFCLRASGFSARQTFKSIAKHYICSSRDLQLENTLQQLDNAFCYEPHYIHKFQKYIKPGDSFSLTDDFEDTHCIRITSNGETTFRSAFGLIDRDDDDPYPFEREDFCIIRLIRVALLEPERGIALITLQGGDAKRTLKLMLELLRDDDYWTKKVPDIPCSDRDIFLPPLFLQLGRRVAKLPSTLLRPAESLTAQRAPFAYGSSAYVYKGQLDNIPVALKHPRYDTSMPEDTQDVQEEYTRRECLMWSPLCHPNIIQLQGINDNFFNGAPCMISPLLDELLKIIKASRRKGEYPETAQLNNWILDISAGLAYLHSRRIIHGDLRADNVLVDKNDVALVADLGLAFFADPNSWLPNFEAVDGQPSPWHAPELKDSLDRSRPLERTFATDVFAFGCVCLEIYTSHPPFENRKSDKTVDLRPTTPLGQTMDERLWEIIGSCLSDSPTDRPTMVEVFKMISLLASEWS</sequence>
<dbReference type="SUPFAM" id="SSF56112">
    <property type="entry name" value="Protein kinase-like (PK-like)"/>
    <property type="match status" value="1"/>
</dbReference>
<evidence type="ECO:0000313" key="7">
    <source>
        <dbReference type="Proteomes" id="UP001385951"/>
    </source>
</evidence>
<name>A0AAW0FT39_9APHY</name>
<dbReference type="InterPro" id="IPR001245">
    <property type="entry name" value="Ser-Thr/Tyr_kinase_cat_dom"/>
</dbReference>
<dbReference type="EMBL" id="JASBNA010000048">
    <property type="protein sequence ID" value="KAK7680536.1"/>
    <property type="molecule type" value="Genomic_DNA"/>
</dbReference>
<dbReference type="InterPro" id="IPR011009">
    <property type="entry name" value="Kinase-like_dom_sf"/>
</dbReference>
<dbReference type="Pfam" id="PF07714">
    <property type="entry name" value="PK_Tyr_Ser-Thr"/>
    <property type="match status" value="1"/>
</dbReference>
<evidence type="ECO:0000256" key="3">
    <source>
        <dbReference type="ARBA" id="ARBA00022777"/>
    </source>
</evidence>
<dbReference type="PANTHER" id="PTHR44329">
    <property type="entry name" value="SERINE/THREONINE-PROTEIN KINASE TNNI3K-RELATED"/>
    <property type="match status" value="1"/>
</dbReference>
<dbReference type="PANTHER" id="PTHR44329:SF288">
    <property type="entry name" value="MITOGEN-ACTIVATED PROTEIN KINASE KINASE KINASE 20"/>
    <property type="match status" value="1"/>
</dbReference>
<proteinExistence type="predicted"/>
<dbReference type="GO" id="GO:0005524">
    <property type="term" value="F:ATP binding"/>
    <property type="evidence" value="ECO:0007669"/>
    <property type="project" value="UniProtKB-KW"/>
</dbReference>
<dbReference type="GO" id="GO:0004674">
    <property type="term" value="F:protein serine/threonine kinase activity"/>
    <property type="evidence" value="ECO:0007669"/>
    <property type="project" value="TreeGrafter"/>
</dbReference>
<evidence type="ECO:0000259" key="5">
    <source>
        <dbReference type="PROSITE" id="PS50011"/>
    </source>
</evidence>
<keyword evidence="4" id="KW-0067">ATP-binding</keyword>
<comment type="caution">
    <text evidence="6">The sequence shown here is derived from an EMBL/GenBank/DDBJ whole genome shotgun (WGS) entry which is preliminary data.</text>
</comment>
<dbReference type="AlphaFoldDB" id="A0AAW0FT39"/>
<evidence type="ECO:0000256" key="4">
    <source>
        <dbReference type="ARBA" id="ARBA00022840"/>
    </source>
</evidence>
<dbReference type="Gene3D" id="1.10.510.10">
    <property type="entry name" value="Transferase(Phosphotransferase) domain 1"/>
    <property type="match status" value="1"/>
</dbReference>
<dbReference type="PROSITE" id="PS00109">
    <property type="entry name" value="PROTEIN_KINASE_TYR"/>
    <property type="match status" value="1"/>
</dbReference>
<evidence type="ECO:0000256" key="2">
    <source>
        <dbReference type="ARBA" id="ARBA00022741"/>
    </source>
</evidence>
<keyword evidence="7" id="KW-1185">Reference proteome</keyword>
<reference evidence="6 7" key="1">
    <citation type="submission" date="2022-09" db="EMBL/GenBank/DDBJ databases">
        <authorList>
            <person name="Palmer J.M."/>
        </authorList>
    </citation>
    <scope>NUCLEOTIDE SEQUENCE [LARGE SCALE GENOMIC DNA]</scope>
    <source>
        <strain evidence="6 7">DSM 7382</strain>
    </source>
</reference>
<dbReference type="Gene3D" id="3.30.200.20">
    <property type="entry name" value="Phosphorylase Kinase, domain 1"/>
    <property type="match status" value="1"/>
</dbReference>
<evidence type="ECO:0000256" key="1">
    <source>
        <dbReference type="ARBA" id="ARBA00022679"/>
    </source>
</evidence>
<dbReference type="InterPro" id="IPR051681">
    <property type="entry name" value="Ser/Thr_Kinases-Pseudokinases"/>
</dbReference>
<accession>A0AAW0FT39</accession>
<dbReference type="PROSITE" id="PS50011">
    <property type="entry name" value="PROTEIN_KINASE_DOM"/>
    <property type="match status" value="1"/>
</dbReference>
<dbReference type="Proteomes" id="UP001385951">
    <property type="component" value="Unassembled WGS sequence"/>
</dbReference>
<keyword evidence="2" id="KW-0547">Nucleotide-binding</keyword>
<keyword evidence="3" id="KW-0418">Kinase</keyword>
<organism evidence="6 7">
    <name type="scientific">Cerrena zonata</name>
    <dbReference type="NCBI Taxonomy" id="2478898"/>
    <lineage>
        <taxon>Eukaryota</taxon>
        <taxon>Fungi</taxon>
        <taxon>Dikarya</taxon>
        <taxon>Basidiomycota</taxon>
        <taxon>Agaricomycotina</taxon>
        <taxon>Agaricomycetes</taxon>
        <taxon>Polyporales</taxon>
        <taxon>Cerrenaceae</taxon>
        <taxon>Cerrena</taxon>
    </lineage>
</organism>
<dbReference type="InterPro" id="IPR008266">
    <property type="entry name" value="Tyr_kinase_AS"/>
</dbReference>
<gene>
    <name evidence="6" type="ORF">QCA50_016317</name>
</gene>
<dbReference type="InterPro" id="IPR000719">
    <property type="entry name" value="Prot_kinase_dom"/>
</dbReference>